<dbReference type="InterPro" id="IPR035992">
    <property type="entry name" value="Ricin_B-like_lectins"/>
</dbReference>
<gene>
    <name evidence="3" type="ORF">SCOCK_10119</name>
</gene>
<keyword evidence="1" id="KW-0732">Signal</keyword>
<organism evidence="3 4">
    <name type="scientific">Actinacidiphila cocklensis</name>
    <dbReference type="NCBI Taxonomy" id="887465"/>
    <lineage>
        <taxon>Bacteria</taxon>
        <taxon>Bacillati</taxon>
        <taxon>Actinomycetota</taxon>
        <taxon>Actinomycetes</taxon>
        <taxon>Kitasatosporales</taxon>
        <taxon>Streptomycetaceae</taxon>
        <taxon>Actinacidiphila</taxon>
    </lineage>
</organism>
<keyword evidence="4" id="KW-1185">Reference proteome</keyword>
<dbReference type="InterPro" id="IPR000772">
    <property type="entry name" value="Ricin_B_lectin"/>
</dbReference>
<evidence type="ECO:0000256" key="1">
    <source>
        <dbReference type="SAM" id="SignalP"/>
    </source>
</evidence>
<dbReference type="Pfam" id="PF14200">
    <property type="entry name" value="RicinB_lectin_2"/>
    <property type="match status" value="1"/>
</dbReference>
<name>A0A9W4DMJ0_9ACTN</name>
<sequence>MKALARSALVVAAMTATALVGVTGTANASIMVENQQLANVAESNDGPACVIDVNGSFIDYCGPNWGGAGWWNFESVYPDAPNHAYANVRIRNTSTNLCLTVLDQVGPGGVVGSKEVSPRSCNGAPNQEWASTRSAAGYLNYFNFQYRVCLDGGHGDTYGYPENGCNAHGENYWEDWFYLAPGTPS</sequence>
<evidence type="ECO:0000313" key="3">
    <source>
        <dbReference type="EMBL" id="CAG6390651.1"/>
    </source>
</evidence>
<dbReference type="PROSITE" id="PS50231">
    <property type="entry name" value="RICIN_B_LECTIN"/>
    <property type="match status" value="1"/>
</dbReference>
<protein>
    <submittedName>
        <fullName evidence="3">Ricin B-type lectin domain-containing protein</fullName>
    </submittedName>
</protein>
<feature type="domain" description="Ricin B lectin" evidence="2">
    <location>
        <begin position="71"/>
        <end position="153"/>
    </location>
</feature>
<dbReference type="RefSeq" id="WP_251483594.1">
    <property type="nucleotide sequence ID" value="NZ_CAJSLV010000001.1"/>
</dbReference>
<evidence type="ECO:0000259" key="2">
    <source>
        <dbReference type="Pfam" id="PF14200"/>
    </source>
</evidence>
<dbReference type="SUPFAM" id="SSF50370">
    <property type="entry name" value="Ricin B-like lectins"/>
    <property type="match status" value="1"/>
</dbReference>
<feature type="signal peptide" evidence="1">
    <location>
        <begin position="1"/>
        <end position="28"/>
    </location>
</feature>
<comment type="caution">
    <text evidence="3">The sequence shown here is derived from an EMBL/GenBank/DDBJ whole genome shotgun (WGS) entry which is preliminary data.</text>
</comment>
<reference evidence="3" key="1">
    <citation type="submission" date="2021-05" db="EMBL/GenBank/DDBJ databases">
        <authorList>
            <person name="Arsene-Ploetze F."/>
        </authorList>
    </citation>
    <scope>NUCLEOTIDE SEQUENCE</scope>
    <source>
        <strain evidence="3">DSM 42138</strain>
    </source>
</reference>
<dbReference type="AlphaFoldDB" id="A0A9W4DMJ0"/>
<evidence type="ECO:0000313" key="4">
    <source>
        <dbReference type="Proteomes" id="UP001152519"/>
    </source>
</evidence>
<feature type="chain" id="PRO_5040837500" evidence="1">
    <location>
        <begin position="29"/>
        <end position="185"/>
    </location>
</feature>
<accession>A0A9W4DMJ0</accession>
<dbReference type="Gene3D" id="2.80.10.50">
    <property type="match status" value="1"/>
</dbReference>
<dbReference type="Proteomes" id="UP001152519">
    <property type="component" value="Unassembled WGS sequence"/>
</dbReference>
<proteinExistence type="predicted"/>
<dbReference type="EMBL" id="CAJSLV010000001">
    <property type="protein sequence ID" value="CAG6390651.1"/>
    <property type="molecule type" value="Genomic_DNA"/>
</dbReference>